<dbReference type="InParanoid" id="C7QFR2"/>
<accession>C7QFR2</accession>
<gene>
    <name evidence="2" type="ordered locus">Caci_0046</name>
</gene>
<dbReference type="EMBL" id="CP001700">
    <property type="protein sequence ID" value="ACU69001.1"/>
    <property type="molecule type" value="Genomic_DNA"/>
</dbReference>
<sequence length="211" mass="22112">MPFSHDEPASRVERVRCAVRDRTSGAAHTVSGAAGTAQSAAVTAAGVAQGTAHQVADRATVVGQQVADRATVVAHQVADRTTVAAAAMADRARPVAAEAASRGGAAWQVIRYGAPQPSPLARMATVIPLATVTTAARRSRAPLALMAIGAACAVGILWWRRSRTGPDSVWILDSDSDVEPVGRWQERDNRADADDSGMDTSRRDSPANRWP</sequence>
<evidence type="ECO:0000313" key="2">
    <source>
        <dbReference type="EMBL" id="ACU69001.1"/>
    </source>
</evidence>
<proteinExistence type="predicted"/>
<feature type="region of interest" description="Disordered" evidence="1">
    <location>
        <begin position="181"/>
        <end position="211"/>
    </location>
</feature>
<dbReference type="HOGENOM" id="CLU_1303062_0_0_11"/>
<dbReference type="AlphaFoldDB" id="C7QFR2"/>
<protein>
    <submittedName>
        <fullName evidence="2">Uncharacterized protein</fullName>
    </submittedName>
</protein>
<evidence type="ECO:0000256" key="1">
    <source>
        <dbReference type="SAM" id="MobiDB-lite"/>
    </source>
</evidence>
<feature type="compositionally biased region" description="Basic and acidic residues" evidence="1">
    <location>
        <begin position="184"/>
        <end position="193"/>
    </location>
</feature>
<dbReference type="RefSeq" id="WP_012784296.1">
    <property type="nucleotide sequence ID" value="NC_013131.1"/>
</dbReference>
<dbReference type="KEGG" id="cai:Caci_0046"/>
<dbReference type="Proteomes" id="UP000000851">
    <property type="component" value="Chromosome"/>
</dbReference>
<keyword evidence="3" id="KW-1185">Reference proteome</keyword>
<name>C7QFR2_CATAD</name>
<reference evidence="2 3" key="1">
    <citation type="journal article" date="2009" name="Stand. Genomic Sci.">
        <title>Complete genome sequence of Catenulispora acidiphila type strain (ID 139908).</title>
        <authorList>
            <person name="Copeland A."/>
            <person name="Lapidus A."/>
            <person name="Glavina Del Rio T."/>
            <person name="Nolan M."/>
            <person name="Lucas S."/>
            <person name="Chen F."/>
            <person name="Tice H."/>
            <person name="Cheng J.F."/>
            <person name="Bruce D."/>
            <person name="Goodwin L."/>
            <person name="Pitluck S."/>
            <person name="Mikhailova N."/>
            <person name="Pati A."/>
            <person name="Ivanova N."/>
            <person name="Mavromatis K."/>
            <person name="Chen A."/>
            <person name="Palaniappan K."/>
            <person name="Chain P."/>
            <person name="Land M."/>
            <person name="Hauser L."/>
            <person name="Chang Y.J."/>
            <person name="Jeffries C.D."/>
            <person name="Chertkov O."/>
            <person name="Brettin T."/>
            <person name="Detter J.C."/>
            <person name="Han C."/>
            <person name="Ali Z."/>
            <person name="Tindall B.J."/>
            <person name="Goker M."/>
            <person name="Bristow J."/>
            <person name="Eisen J.A."/>
            <person name="Markowitz V."/>
            <person name="Hugenholtz P."/>
            <person name="Kyrpides N.C."/>
            <person name="Klenk H.P."/>
        </authorList>
    </citation>
    <scope>NUCLEOTIDE SEQUENCE [LARGE SCALE GENOMIC DNA]</scope>
    <source>
        <strain evidence="3">DSM 44928 / JCM 14897 / NBRC 102108 / NRRL B-24433 / ID139908</strain>
    </source>
</reference>
<organism evidence="2 3">
    <name type="scientific">Catenulispora acidiphila (strain DSM 44928 / JCM 14897 / NBRC 102108 / NRRL B-24433 / ID139908)</name>
    <dbReference type="NCBI Taxonomy" id="479433"/>
    <lineage>
        <taxon>Bacteria</taxon>
        <taxon>Bacillati</taxon>
        <taxon>Actinomycetota</taxon>
        <taxon>Actinomycetes</taxon>
        <taxon>Catenulisporales</taxon>
        <taxon>Catenulisporaceae</taxon>
        <taxon>Catenulispora</taxon>
    </lineage>
</organism>
<evidence type="ECO:0000313" key="3">
    <source>
        <dbReference type="Proteomes" id="UP000000851"/>
    </source>
</evidence>
<feature type="compositionally biased region" description="Basic and acidic residues" evidence="1">
    <location>
        <begin position="200"/>
        <end position="211"/>
    </location>
</feature>